<dbReference type="Gene3D" id="3.40.50.620">
    <property type="entry name" value="HUPs"/>
    <property type="match status" value="1"/>
</dbReference>
<keyword evidence="9" id="KW-0963">Cytoplasm</keyword>
<evidence type="ECO:0000256" key="8">
    <source>
        <dbReference type="ARBA" id="ARBA00051542"/>
    </source>
</evidence>
<dbReference type="NCBIfam" id="NF001138">
    <property type="entry name" value="PRK00143.1"/>
    <property type="match status" value="1"/>
</dbReference>
<dbReference type="Gene3D" id="2.30.30.280">
    <property type="entry name" value="Adenine nucleotide alpha hydrolases-like domains"/>
    <property type="match status" value="1"/>
</dbReference>
<keyword evidence="2 9" id="KW-0808">Transferase</keyword>
<comment type="similarity">
    <text evidence="9">Belongs to the MnmA/TRMU family.</text>
</comment>
<reference evidence="12 13" key="1">
    <citation type="submission" date="2020-06" db="EMBL/GenBank/DDBJ databases">
        <title>Characterization of fructooligosaccharide metabolism and fructooligosaccharide-degrading enzymes in human commensal butyrate producers.</title>
        <authorList>
            <person name="Tanno H."/>
            <person name="Fujii T."/>
            <person name="Hirano K."/>
            <person name="Maeno S."/>
            <person name="Tonozuka T."/>
            <person name="Sakamoto M."/>
            <person name="Ohkuma M."/>
            <person name="Tochio T."/>
            <person name="Endo A."/>
        </authorList>
    </citation>
    <scope>NUCLEOTIDE SEQUENCE [LARGE SCALE GENOMIC DNA]</scope>
    <source>
        <strain evidence="12 13">JCM 31056</strain>
    </source>
</reference>
<feature type="binding site" evidence="9">
    <location>
        <position position="132"/>
    </location>
    <ligand>
        <name>ATP</name>
        <dbReference type="ChEBI" id="CHEBI:30616"/>
    </ligand>
</feature>
<comment type="subcellular location">
    <subcellularLocation>
        <location evidence="9">Cytoplasm</location>
    </subcellularLocation>
</comment>
<feature type="site" description="Interaction with tRNA" evidence="9">
    <location>
        <position position="345"/>
    </location>
</feature>
<evidence type="ECO:0000256" key="3">
    <source>
        <dbReference type="ARBA" id="ARBA00022694"/>
    </source>
</evidence>
<comment type="caution">
    <text evidence="9">Lacks conserved residue(s) required for the propagation of feature annotation.</text>
</comment>
<feature type="active site" description="Cysteine persulfide intermediate" evidence="9">
    <location>
        <position position="206"/>
    </location>
</feature>
<evidence type="ECO:0000313" key="13">
    <source>
        <dbReference type="Proteomes" id="UP000620147"/>
    </source>
</evidence>
<evidence type="ECO:0000259" key="10">
    <source>
        <dbReference type="Pfam" id="PF20258"/>
    </source>
</evidence>
<dbReference type="PANTHER" id="PTHR11933:SF5">
    <property type="entry name" value="MITOCHONDRIAL TRNA-SPECIFIC 2-THIOURIDYLASE 1"/>
    <property type="match status" value="1"/>
</dbReference>
<evidence type="ECO:0000313" key="12">
    <source>
        <dbReference type="EMBL" id="GFO89564.1"/>
    </source>
</evidence>
<evidence type="ECO:0000256" key="7">
    <source>
        <dbReference type="ARBA" id="ARBA00023157"/>
    </source>
</evidence>
<evidence type="ECO:0000256" key="1">
    <source>
        <dbReference type="ARBA" id="ARBA00022555"/>
    </source>
</evidence>
<dbReference type="CDD" id="cd01998">
    <property type="entry name" value="MnmA_TRMU-like"/>
    <property type="match status" value="1"/>
</dbReference>
<comment type="catalytic activity">
    <reaction evidence="8 9">
        <text>S-sulfanyl-L-cysteinyl-[protein] + uridine(34) in tRNA + AH2 + ATP = 2-thiouridine(34) in tRNA + L-cysteinyl-[protein] + A + AMP + diphosphate + H(+)</text>
        <dbReference type="Rhea" id="RHEA:47032"/>
        <dbReference type="Rhea" id="RHEA-COMP:10131"/>
        <dbReference type="Rhea" id="RHEA-COMP:11726"/>
        <dbReference type="Rhea" id="RHEA-COMP:11727"/>
        <dbReference type="Rhea" id="RHEA-COMP:11728"/>
        <dbReference type="ChEBI" id="CHEBI:13193"/>
        <dbReference type="ChEBI" id="CHEBI:15378"/>
        <dbReference type="ChEBI" id="CHEBI:17499"/>
        <dbReference type="ChEBI" id="CHEBI:29950"/>
        <dbReference type="ChEBI" id="CHEBI:30616"/>
        <dbReference type="ChEBI" id="CHEBI:33019"/>
        <dbReference type="ChEBI" id="CHEBI:61963"/>
        <dbReference type="ChEBI" id="CHEBI:65315"/>
        <dbReference type="ChEBI" id="CHEBI:87170"/>
        <dbReference type="ChEBI" id="CHEBI:456215"/>
        <dbReference type="EC" id="2.8.1.13"/>
    </reaction>
</comment>
<dbReference type="SUPFAM" id="SSF52402">
    <property type="entry name" value="Adenine nucleotide alpha hydrolases-like"/>
    <property type="match status" value="1"/>
</dbReference>
<evidence type="ECO:0000256" key="6">
    <source>
        <dbReference type="ARBA" id="ARBA00022884"/>
    </source>
</evidence>
<feature type="domain" description="tRNA-specific 2-thiouridylase MnmA-like central" evidence="11">
    <location>
        <begin position="215"/>
        <end position="278"/>
    </location>
</feature>
<protein>
    <recommendedName>
        <fullName evidence="9">tRNA-specific 2-thiouridylase MnmA</fullName>
        <ecNumber evidence="9">2.8.1.13</ecNumber>
    </recommendedName>
</protein>
<evidence type="ECO:0000259" key="11">
    <source>
        <dbReference type="Pfam" id="PF20259"/>
    </source>
</evidence>
<dbReference type="Proteomes" id="UP000620147">
    <property type="component" value="Unassembled WGS sequence"/>
</dbReference>
<keyword evidence="3 9" id="KW-0819">tRNA processing</keyword>
<dbReference type="Pfam" id="PF03054">
    <property type="entry name" value="tRNA_Me_trans"/>
    <property type="match status" value="1"/>
</dbReference>
<proteinExistence type="inferred from homology"/>
<keyword evidence="5 9" id="KW-0067">ATP-binding</keyword>
<gene>
    <name evidence="9 12" type="primary">mnmA</name>
    <name evidence="12" type="ORF">BUFA31_27280</name>
</gene>
<keyword evidence="1 9" id="KW-0820">tRNA-binding</keyword>
<feature type="active site" description="Nucleophile" evidence="9">
    <location>
        <position position="108"/>
    </location>
</feature>
<dbReference type="InterPro" id="IPR023382">
    <property type="entry name" value="MnmA-like_central_sf"/>
</dbReference>
<dbReference type="HAMAP" id="MF_00144">
    <property type="entry name" value="tRNA_thiouridyl_MnmA"/>
    <property type="match status" value="1"/>
</dbReference>
<evidence type="ECO:0000256" key="9">
    <source>
        <dbReference type="HAMAP-Rule" id="MF_00144"/>
    </source>
</evidence>
<feature type="region of interest" description="Interaction with tRNA" evidence="9">
    <location>
        <begin position="312"/>
        <end position="313"/>
    </location>
</feature>
<dbReference type="InterPro" id="IPR014729">
    <property type="entry name" value="Rossmann-like_a/b/a_fold"/>
</dbReference>
<feature type="binding site" evidence="9">
    <location>
        <position position="39"/>
    </location>
    <ligand>
        <name>ATP</name>
        <dbReference type="ChEBI" id="CHEBI:30616"/>
    </ligand>
</feature>
<dbReference type="Gene3D" id="2.40.30.10">
    <property type="entry name" value="Translation factors"/>
    <property type="match status" value="1"/>
</dbReference>
<evidence type="ECO:0000256" key="5">
    <source>
        <dbReference type="ARBA" id="ARBA00022840"/>
    </source>
</evidence>
<feature type="region of interest" description="Interaction with tRNA" evidence="9">
    <location>
        <begin position="156"/>
        <end position="158"/>
    </location>
</feature>
<feature type="site" description="Interaction with tRNA" evidence="9">
    <location>
        <position position="133"/>
    </location>
</feature>
<keyword evidence="13" id="KW-1185">Reference proteome</keyword>
<sequence length="370" mass="41461">MMQNAEQKTALIAMSGGVDSSIAAYLMRQADFRCMGTTMRLYRNEDLGACNFRTCCSEKDIEDASEVAFQLDIPYEVLDFTLDFQEKIIGKFVRTYEAGGTPNPCIDCNRFMKFDKLLDFAEQHGLYYVVTGHYARIEQDEQTGRWLLKKGVDAGKDQSYVLYTMTQRQLAHTKFPLGDRNKPEIRELAEQLSFCNARKHDSQDICFVPDGDYVKFMEQYTGKHYPAGDFLDLDGKPVGKHKGAVRYTVGQRRGLGLAMGEPVYVCGKDMEKNTVSVGPEAALFSDTVIVDDMNWISIPELTEPIHIKAKIRYRHAEQPVTVSPMEDGRVKLVFDEPQRAAAIGQAAVLYDGDVVVGGGTIVDVPKQAGR</sequence>
<keyword evidence="6 9" id="KW-0694">RNA-binding</keyword>
<dbReference type="InterPro" id="IPR046885">
    <property type="entry name" value="MnmA-like_C"/>
</dbReference>
<dbReference type="Pfam" id="PF20259">
    <property type="entry name" value="tRNA_Me_trans_M"/>
    <property type="match status" value="1"/>
</dbReference>
<dbReference type="NCBIfam" id="TIGR00420">
    <property type="entry name" value="trmU"/>
    <property type="match status" value="1"/>
</dbReference>
<keyword evidence="7" id="KW-1015">Disulfide bond</keyword>
<keyword evidence="4 9" id="KW-0547">Nucleotide-binding</keyword>
<dbReference type="InterPro" id="IPR004506">
    <property type="entry name" value="MnmA-like"/>
</dbReference>
<evidence type="ECO:0000256" key="2">
    <source>
        <dbReference type="ARBA" id="ARBA00022679"/>
    </source>
</evidence>
<organism evidence="12 13">
    <name type="scientific">Butyricicoccus faecihominis</name>
    <dbReference type="NCBI Taxonomy" id="1712515"/>
    <lineage>
        <taxon>Bacteria</taxon>
        <taxon>Bacillati</taxon>
        <taxon>Bacillota</taxon>
        <taxon>Clostridia</taxon>
        <taxon>Eubacteriales</taxon>
        <taxon>Butyricicoccaceae</taxon>
        <taxon>Butyricicoccus</taxon>
    </lineage>
</organism>
<evidence type="ECO:0000256" key="4">
    <source>
        <dbReference type="ARBA" id="ARBA00022741"/>
    </source>
</evidence>
<feature type="domain" description="tRNA-specific 2-thiouridylase MnmA-like C-terminal" evidence="10">
    <location>
        <begin position="286"/>
        <end position="361"/>
    </location>
</feature>
<feature type="binding site" evidence="9">
    <location>
        <begin position="13"/>
        <end position="20"/>
    </location>
    <ligand>
        <name>ATP</name>
        <dbReference type="ChEBI" id="CHEBI:30616"/>
    </ligand>
</feature>
<name>A0ABQ1E3M4_9FIRM</name>
<dbReference type="PANTHER" id="PTHR11933">
    <property type="entry name" value="TRNA 5-METHYLAMINOMETHYL-2-THIOURIDYLATE -METHYLTRANSFERASE"/>
    <property type="match status" value="1"/>
</dbReference>
<comment type="function">
    <text evidence="9">Catalyzes the 2-thiolation of uridine at the wobble position (U34) of tRNA, leading to the formation of s(2)U34.</text>
</comment>
<accession>A0ABQ1E3M4</accession>
<comment type="caution">
    <text evidence="12">The sequence shown here is derived from an EMBL/GenBank/DDBJ whole genome shotgun (WGS) entry which is preliminary data.</text>
</comment>
<dbReference type="InterPro" id="IPR046884">
    <property type="entry name" value="MnmA-like_central"/>
</dbReference>
<dbReference type="EC" id="2.8.1.13" evidence="9"/>
<dbReference type="Pfam" id="PF20258">
    <property type="entry name" value="tRNA_Me_trans_C"/>
    <property type="match status" value="1"/>
</dbReference>
<dbReference type="EMBL" id="BLYJ01000057">
    <property type="protein sequence ID" value="GFO89564.1"/>
    <property type="molecule type" value="Genomic_DNA"/>
</dbReference>